<dbReference type="Pfam" id="PF00061">
    <property type="entry name" value="Lipocalin"/>
    <property type="match status" value="1"/>
</dbReference>
<evidence type="ECO:0000256" key="1">
    <source>
        <dbReference type="ARBA" id="ARBA00008390"/>
    </source>
</evidence>
<gene>
    <name evidence="6" type="primary">LOC106821479</name>
</gene>
<evidence type="ECO:0000256" key="2">
    <source>
        <dbReference type="ARBA" id="ARBA00023121"/>
    </source>
</evidence>
<evidence type="ECO:0000256" key="3">
    <source>
        <dbReference type="SAM" id="MobiDB-lite"/>
    </source>
</evidence>
<accession>A0ABM1FBG9</accession>
<dbReference type="GeneID" id="106821479"/>
<dbReference type="PANTHER" id="PTHR11955">
    <property type="entry name" value="FATTY ACID BINDING PROTEIN"/>
    <property type="match status" value="1"/>
</dbReference>
<feature type="region of interest" description="Disordered" evidence="3">
    <location>
        <begin position="130"/>
        <end position="154"/>
    </location>
</feature>
<evidence type="ECO:0000259" key="4">
    <source>
        <dbReference type="Pfam" id="PF00061"/>
    </source>
</evidence>
<dbReference type="InterPro" id="IPR031259">
    <property type="entry name" value="ILBP"/>
</dbReference>
<dbReference type="InterPro" id="IPR012674">
    <property type="entry name" value="Calycin"/>
</dbReference>
<dbReference type="SUPFAM" id="SSF50814">
    <property type="entry name" value="Lipocalins"/>
    <property type="match status" value="1"/>
</dbReference>
<sequence length="244" mass="26573">MAAGVERLLGRNYGLRALGYGYLARKMASVANPVVEITVCGGTCTITTTTSLRSSVVSFRLNEEFDEETTDGRKCKTIVTQDGPRLVQRQCCLDDSSKDSVAIREITDTGDTMILELQARGTVCRRVIPRKSHPPTARRLTHGDGDGSGENNTAIKRKPACTTTAAITCSSRVDHVVASRAHVGHLYGFILSAGKKLRQVGLKDLLIGRVRRTFLARTVFTCGTLVKRAELNPAAEPNMPERQI</sequence>
<dbReference type="RefSeq" id="XP_014681790.1">
    <property type="nucleotide sequence ID" value="XM_014826304.1"/>
</dbReference>
<keyword evidence="5" id="KW-1185">Reference proteome</keyword>
<dbReference type="PRINTS" id="PR00178">
    <property type="entry name" value="FATTYACIDBP"/>
</dbReference>
<dbReference type="InterPro" id="IPR000566">
    <property type="entry name" value="Lipocln_cytosolic_FA-bd_dom"/>
</dbReference>
<comment type="similarity">
    <text evidence="1">Belongs to the calycin superfamily. Fatty-acid binding protein (FABP) family.</text>
</comment>
<reference evidence="6" key="1">
    <citation type="submission" date="2025-08" db="UniProtKB">
        <authorList>
            <consortium name="RefSeq"/>
        </authorList>
    </citation>
    <scope>IDENTIFICATION</scope>
</reference>
<name>A0ABM1FBG9_PRICU</name>
<dbReference type="InterPro" id="IPR000463">
    <property type="entry name" value="Fatty_acid-bd"/>
</dbReference>
<protein>
    <submittedName>
        <fullName evidence="6">Uncharacterized protein LOC106821479</fullName>
    </submittedName>
</protein>
<evidence type="ECO:0000313" key="5">
    <source>
        <dbReference type="Proteomes" id="UP000695022"/>
    </source>
</evidence>
<evidence type="ECO:0000313" key="6">
    <source>
        <dbReference type="RefSeq" id="XP_014681790.1"/>
    </source>
</evidence>
<keyword evidence="2" id="KW-0446">Lipid-binding</keyword>
<feature type="domain" description="Lipocalin/cytosolic fatty-acid binding" evidence="4">
    <location>
        <begin position="17"/>
        <end position="117"/>
    </location>
</feature>
<organism evidence="5 6">
    <name type="scientific">Priapulus caudatus</name>
    <name type="common">Priapulid worm</name>
    <dbReference type="NCBI Taxonomy" id="37621"/>
    <lineage>
        <taxon>Eukaryota</taxon>
        <taxon>Metazoa</taxon>
        <taxon>Ecdysozoa</taxon>
        <taxon>Scalidophora</taxon>
        <taxon>Priapulida</taxon>
        <taxon>Priapulimorpha</taxon>
        <taxon>Priapulimorphida</taxon>
        <taxon>Priapulidae</taxon>
        <taxon>Priapulus</taxon>
    </lineage>
</organism>
<dbReference type="Gene3D" id="2.40.128.20">
    <property type="match status" value="1"/>
</dbReference>
<dbReference type="Proteomes" id="UP000695022">
    <property type="component" value="Unplaced"/>
</dbReference>
<proteinExistence type="inferred from homology"/>